<evidence type="ECO:0000256" key="4">
    <source>
        <dbReference type="ARBA" id="ARBA00022695"/>
    </source>
</evidence>
<dbReference type="Gene3D" id="3.20.20.140">
    <property type="entry name" value="Metal-dependent hydrolases"/>
    <property type="match status" value="2"/>
</dbReference>
<organism evidence="14 15">
    <name type="scientific">Candidatus Onthocola gallistercoris</name>
    <dbReference type="NCBI Taxonomy" id="2840876"/>
    <lineage>
        <taxon>Bacteria</taxon>
        <taxon>Bacillati</taxon>
        <taxon>Bacillota</taxon>
        <taxon>Bacilli</taxon>
        <taxon>Candidatus Onthocola</taxon>
    </lineage>
</organism>
<dbReference type="GO" id="GO:0005737">
    <property type="term" value="C:cytoplasm"/>
    <property type="evidence" value="ECO:0007669"/>
    <property type="project" value="UniProtKB-SubCell"/>
</dbReference>
<evidence type="ECO:0000256" key="7">
    <source>
        <dbReference type="ARBA" id="ARBA00022801"/>
    </source>
</evidence>
<dbReference type="Pfam" id="PF14579">
    <property type="entry name" value="HHH_6"/>
    <property type="match status" value="1"/>
</dbReference>
<dbReference type="GO" id="GO:0003677">
    <property type="term" value="F:DNA binding"/>
    <property type="evidence" value="ECO:0007669"/>
    <property type="project" value="UniProtKB-UniRule"/>
</dbReference>
<dbReference type="Pfam" id="PF17657">
    <property type="entry name" value="DNA_pol3_finger"/>
    <property type="match status" value="1"/>
</dbReference>
<name>A0A9D1KVW7_9FIRM</name>
<dbReference type="SMART" id="SM00481">
    <property type="entry name" value="POLIIIAc"/>
    <property type="match status" value="1"/>
</dbReference>
<dbReference type="InterPro" id="IPR029460">
    <property type="entry name" value="DNAPol_HHH"/>
</dbReference>
<dbReference type="InterPro" id="IPR006308">
    <property type="entry name" value="Pol_III_a_PolC-type_gram_pos"/>
</dbReference>
<evidence type="ECO:0000313" key="14">
    <source>
        <dbReference type="EMBL" id="HIU01757.1"/>
    </source>
</evidence>
<dbReference type="SUPFAM" id="SSF53098">
    <property type="entry name" value="Ribonuclease H-like"/>
    <property type="match status" value="1"/>
</dbReference>
<reference evidence="14" key="1">
    <citation type="submission" date="2020-10" db="EMBL/GenBank/DDBJ databases">
        <authorList>
            <person name="Gilroy R."/>
        </authorList>
    </citation>
    <scope>NUCLEOTIDE SEQUENCE</scope>
    <source>
        <strain evidence="14">CHK187-14744</strain>
    </source>
</reference>
<dbReference type="Gene3D" id="3.30.420.10">
    <property type="entry name" value="Ribonuclease H-like superfamily/Ribonuclease H"/>
    <property type="match status" value="1"/>
</dbReference>
<feature type="domain" description="Polymerase/histidinol phosphatase N-terminal" evidence="13">
    <location>
        <begin position="353"/>
        <end position="420"/>
    </location>
</feature>
<dbReference type="SMART" id="SM00479">
    <property type="entry name" value="EXOIII"/>
    <property type="match status" value="1"/>
</dbReference>
<dbReference type="CDD" id="cd06127">
    <property type="entry name" value="DEDDh"/>
    <property type="match status" value="1"/>
</dbReference>
<dbReference type="Pfam" id="PF00929">
    <property type="entry name" value="RNase_T"/>
    <property type="match status" value="1"/>
</dbReference>
<keyword evidence="6 11" id="KW-0540">Nuclease</keyword>
<evidence type="ECO:0000256" key="3">
    <source>
        <dbReference type="ARBA" id="ARBA00022679"/>
    </source>
</evidence>
<keyword evidence="9 11" id="KW-0239">DNA-directed DNA polymerase</keyword>
<dbReference type="InterPro" id="IPR004805">
    <property type="entry name" value="DnaE2/DnaE/PolC"/>
</dbReference>
<comment type="subcellular location">
    <subcellularLocation>
        <location evidence="11">Cytoplasm</location>
    </subcellularLocation>
</comment>
<dbReference type="InterPro" id="IPR013520">
    <property type="entry name" value="Ribonucl_H"/>
</dbReference>
<dbReference type="InterPro" id="IPR036397">
    <property type="entry name" value="RNaseH_sf"/>
</dbReference>
<dbReference type="GO" id="GO:0008408">
    <property type="term" value="F:3'-5' exonuclease activity"/>
    <property type="evidence" value="ECO:0007669"/>
    <property type="project" value="UniProtKB-UniRule"/>
</dbReference>
<feature type="domain" description="Exonuclease" evidence="12">
    <location>
        <begin position="437"/>
        <end position="602"/>
    </location>
</feature>
<dbReference type="InterPro" id="IPR028112">
    <property type="entry name" value="DNA_PolC-type_N_I"/>
</dbReference>
<dbReference type="Proteomes" id="UP000824164">
    <property type="component" value="Unassembled WGS sequence"/>
</dbReference>
<dbReference type="Gene3D" id="1.10.150.870">
    <property type="match status" value="1"/>
</dbReference>
<dbReference type="HAMAP" id="MF_00356">
    <property type="entry name" value="DNApol_PolC"/>
    <property type="match status" value="1"/>
</dbReference>
<protein>
    <recommendedName>
        <fullName evidence="11">DNA polymerase III PolC-type</fullName>
        <shortName evidence="11">PolIII</shortName>
        <ecNumber evidence="11">2.7.7.7</ecNumber>
    </recommendedName>
</protein>
<dbReference type="EC" id="2.7.7.7" evidence="11"/>
<dbReference type="Pfam" id="PF07733">
    <property type="entry name" value="DNA_pol3_alpha"/>
    <property type="match status" value="1"/>
</dbReference>
<dbReference type="InterPro" id="IPR044923">
    <property type="entry name" value="PolC_middle_finger_sf"/>
</dbReference>
<dbReference type="InterPro" id="IPR006054">
    <property type="entry name" value="DnaQ"/>
</dbReference>
<dbReference type="CDD" id="cd04484">
    <property type="entry name" value="polC_OBF"/>
    <property type="match status" value="1"/>
</dbReference>
<dbReference type="Gene3D" id="1.10.150.700">
    <property type="entry name" value="PolC, middle finger domain"/>
    <property type="match status" value="2"/>
</dbReference>
<keyword evidence="7 11" id="KW-0378">Hydrolase</keyword>
<evidence type="ECO:0000256" key="5">
    <source>
        <dbReference type="ARBA" id="ARBA00022705"/>
    </source>
</evidence>
<evidence type="ECO:0000256" key="8">
    <source>
        <dbReference type="ARBA" id="ARBA00022839"/>
    </source>
</evidence>
<keyword evidence="2 11" id="KW-0963">Cytoplasm</keyword>
<evidence type="ECO:0000256" key="9">
    <source>
        <dbReference type="ARBA" id="ARBA00022932"/>
    </source>
</evidence>
<dbReference type="InterPro" id="IPR011708">
    <property type="entry name" value="DNA_pol3_alpha_NTPase_dom"/>
</dbReference>
<dbReference type="Gene3D" id="2.40.50.140">
    <property type="entry name" value="Nucleic acid-binding proteins"/>
    <property type="match status" value="1"/>
</dbReference>
<dbReference type="Gene3D" id="3.30.1900.20">
    <property type="match status" value="2"/>
</dbReference>
<evidence type="ECO:0000256" key="11">
    <source>
        <dbReference type="HAMAP-Rule" id="MF_00356"/>
    </source>
</evidence>
<dbReference type="InterPro" id="IPR004013">
    <property type="entry name" value="PHP_dom"/>
</dbReference>
<evidence type="ECO:0000259" key="12">
    <source>
        <dbReference type="SMART" id="SM00479"/>
    </source>
</evidence>
<dbReference type="NCBIfam" id="TIGR01405">
    <property type="entry name" value="polC_Gram_pos"/>
    <property type="match status" value="1"/>
</dbReference>
<keyword evidence="5 11" id="KW-0235">DNA replication</keyword>
<comment type="catalytic activity">
    <reaction evidence="10 11">
        <text>DNA(n) + a 2'-deoxyribonucleoside 5'-triphosphate = DNA(n+1) + diphosphate</text>
        <dbReference type="Rhea" id="RHEA:22508"/>
        <dbReference type="Rhea" id="RHEA-COMP:17339"/>
        <dbReference type="Rhea" id="RHEA-COMP:17340"/>
        <dbReference type="ChEBI" id="CHEBI:33019"/>
        <dbReference type="ChEBI" id="CHEBI:61560"/>
        <dbReference type="ChEBI" id="CHEBI:173112"/>
        <dbReference type="EC" id="2.7.7.7"/>
    </reaction>
</comment>
<reference evidence="14" key="2">
    <citation type="journal article" date="2021" name="PeerJ">
        <title>Extensive microbial diversity within the chicken gut microbiome revealed by metagenomics and culture.</title>
        <authorList>
            <person name="Gilroy R."/>
            <person name="Ravi A."/>
            <person name="Getino M."/>
            <person name="Pursley I."/>
            <person name="Horton D.L."/>
            <person name="Alikhan N.F."/>
            <person name="Baker D."/>
            <person name="Gharbi K."/>
            <person name="Hall N."/>
            <person name="Watson M."/>
            <person name="Adriaenssens E.M."/>
            <person name="Foster-Nyarko E."/>
            <person name="Jarju S."/>
            <person name="Secka A."/>
            <person name="Antonio M."/>
            <person name="Oren A."/>
            <person name="Chaudhuri R.R."/>
            <person name="La Ragione R."/>
            <person name="Hildebrand F."/>
            <person name="Pallen M.J."/>
        </authorList>
    </citation>
    <scope>NUCLEOTIDE SEQUENCE</scope>
    <source>
        <strain evidence="14">CHK187-14744</strain>
    </source>
</reference>
<accession>A0A9D1KVW7</accession>
<evidence type="ECO:0000256" key="2">
    <source>
        <dbReference type="ARBA" id="ARBA00022490"/>
    </source>
</evidence>
<dbReference type="GO" id="GO:0003887">
    <property type="term" value="F:DNA-directed DNA polymerase activity"/>
    <property type="evidence" value="ECO:0007669"/>
    <property type="project" value="UniProtKB-UniRule"/>
</dbReference>
<evidence type="ECO:0000256" key="6">
    <source>
        <dbReference type="ARBA" id="ARBA00022722"/>
    </source>
</evidence>
<dbReference type="EMBL" id="DVLT01000004">
    <property type="protein sequence ID" value="HIU01757.1"/>
    <property type="molecule type" value="Genomic_DNA"/>
</dbReference>
<evidence type="ECO:0000313" key="15">
    <source>
        <dbReference type="Proteomes" id="UP000824164"/>
    </source>
</evidence>
<evidence type="ECO:0000256" key="10">
    <source>
        <dbReference type="ARBA" id="ARBA00049244"/>
    </source>
</evidence>
<dbReference type="NCBIfam" id="NF001688">
    <property type="entry name" value="PRK00448.1"/>
    <property type="match status" value="1"/>
</dbReference>
<comment type="function">
    <text evidence="1 11">Required for replicative DNA synthesis. This DNA polymerase also exhibits 3' to 5' exonuclease activity.</text>
</comment>
<dbReference type="InterPro" id="IPR003141">
    <property type="entry name" value="Pol/His_phosphatase_N"/>
</dbReference>
<dbReference type="Pfam" id="PF14480">
    <property type="entry name" value="DNA_pol3_a_NI"/>
    <property type="match status" value="1"/>
</dbReference>
<dbReference type="Pfam" id="PF02811">
    <property type="entry name" value="PHP"/>
    <property type="match status" value="1"/>
</dbReference>
<dbReference type="CDD" id="cd07435">
    <property type="entry name" value="PHP_PolIIIA_POLC"/>
    <property type="match status" value="1"/>
</dbReference>
<sequence length="1462" mass="165807">MTAFFSVFPDLKLEKGLAELLKDAVVEKVTASRSKNRLRVYIKSPRLIHYMNIRKMEEAIGQQLFDTAGIRIQVIEKYELSEQYTPERLMSIYFDSFEAELRADSDLEANIFRSAGKEFLDASTLVLTVPDNFITVSKIEVIRDKLLRIFKERFTFDVDIRIKYEAEERSKRAEYAEETFQREVAQIVQEYEANEKAEKEKQAKLETQKKAPEKKYNKENTFIRKKIEDPDIFYGKPFEGDETPIEEIVEEIGEVIVRGKVIELETREIRNEKTIVIFAVTDFTDTIQAKLFTKNERLPEVLEHLKKGVFIRMKAVAMADKFDHDIALGSITGIKTIPDFTKKRMDNSPVKRVELHAHTTMSDMDSVADCKTMLKTAMSWGHKAMAITDHGVVQAFTDANHCVEGTDFKPIYGVEGYLVNDLSPIVLDPKGQSLDSEFCVFDIETTGFSAVSDRIIEIGAVKVKNGEIVDRYSTFVNPERPIPFEIEKLTHINDSMVIDAPTIESVFPEFMEFCKDSIMVAHNAEFDMSFIKENGRRLGMEREYTIVDTLGMARSLLPDLKNYKLDTVVEAVGGSLENHHRAVEDAESTADIFVKLVARLKQDKVEDLDALNDLSHMSVGTIKKLRTYHIIILAKNDLGRINLYRLVSMSHLDYYQRRPRIPKSELVKYREGLIIGSACEAGELYQALLSERPESEIARIVDFYDYLEIQPIGNNRFMIDSEKIKNIHSEEDLQEMNRKIVKLGEKFNKPVCATCDVHFLEPEDEVYRRIIMAGKGFDDAENQPPLYFRTTEEMLAEFQYLGSDKAEEVVITNTNRIADQIENISPVRPDKCPPVIEDSDKTLRQICYDKAHELYGENLPEIVTERLERELNSIIGNGFAVMYIIAQKLVWKSLSDGYLVGSRGSVGSSFVAFMAGITEVNSLPAHYLCPNCKYVDFDSDYVKSFSGRSGCDMEDKICPVCGHPLNKEGHDIPFETFLGFKGNKEPDIDLNFSGEYQSKAHDYTEVIFGKGQTFRAGTIGTLAEKTAFGYARGYFEDRQIHKRSCELARLASGCVGVRRTTGQHPGGIIVLPLGEEIYSFTPVQHPANDQTTKTITTHFDYHSIDHNLLKLDILGHDDPTMIRMLQDITGVDPTSIRLDDQEVLSLFHGLDALGIKPEDIGGTDLGSLGIPEFGTDFVMQMLRDTKPKAFSDLVRISGLSHGTDVWLNNAQTLIQEGKAEISTAICTRDDIMIYLINKGMDSELSFKIMESVRKGKGLTPEWEKIMLEHGVPDWYIWSCKKIKYMFPKAHAVAYVMMGFRVAWFKIHYPLAYYAAFFTIRATAFDYEMMCQGKEKLERHIKECKANPNPTAKDKDTLRDLKIVQEFYARGFEFLPIDLYRSEAVKFTIVDGKLLPPFSCIGGMGGIAAEALALAAKDGPFISKDDIKQRAKVSGSTLDTMGELGLLGDLPESNQLSIFDLTF</sequence>
<dbReference type="InterPro" id="IPR040982">
    <property type="entry name" value="DNA_pol3_finger"/>
</dbReference>
<comment type="similarity">
    <text evidence="11">Belongs to the DNA polymerase type-C family. PolC subfamily.</text>
</comment>
<dbReference type="PANTHER" id="PTHR32294:SF5">
    <property type="entry name" value="DNA POLYMERASE III POLC-TYPE"/>
    <property type="match status" value="1"/>
</dbReference>
<dbReference type="GO" id="GO:0006261">
    <property type="term" value="P:DNA-templated DNA replication"/>
    <property type="evidence" value="ECO:0007669"/>
    <property type="project" value="UniProtKB-UniRule"/>
</dbReference>
<keyword evidence="8 11" id="KW-0269">Exonuclease</keyword>
<evidence type="ECO:0000259" key="13">
    <source>
        <dbReference type="SMART" id="SM00481"/>
    </source>
</evidence>
<evidence type="ECO:0000256" key="1">
    <source>
        <dbReference type="ARBA" id="ARBA00003452"/>
    </source>
</evidence>
<dbReference type="InterPro" id="IPR012340">
    <property type="entry name" value="NA-bd_OB-fold"/>
</dbReference>
<comment type="caution">
    <text evidence="14">The sequence shown here is derived from an EMBL/GenBank/DDBJ whole genome shotgun (WGS) entry which is preliminary data.</text>
</comment>
<dbReference type="NCBIfam" id="TIGR00573">
    <property type="entry name" value="dnaq"/>
    <property type="match status" value="1"/>
</dbReference>
<dbReference type="InterPro" id="IPR012337">
    <property type="entry name" value="RNaseH-like_sf"/>
</dbReference>
<dbReference type="PANTHER" id="PTHR32294">
    <property type="entry name" value="DNA POLYMERASE III SUBUNIT ALPHA"/>
    <property type="match status" value="1"/>
</dbReference>
<dbReference type="FunFam" id="3.30.420.10:FF:000045">
    <property type="entry name" value="3'-5' exonuclease DinG"/>
    <property type="match status" value="1"/>
</dbReference>
<proteinExistence type="inferred from homology"/>
<gene>
    <name evidence="11" type="primary">polC</name>
    <name evidence="14" type="ORF">IAB63_00710</name>
</gene>
<keyword evidence="3 11" id="KW-0808">Transferase</keyword>
<keyword evidence="4 11" id="KW-0548">Nucleotidyltransferase</keyword>